<dbReference type="EMBL" id="JAHGAV010000767">
    <property type="protein sequence ID" value="KAG6923773.1"/>
    <property type="molecule type" value="Genomic_DNA"/>
</dbReference>
<feature type="compositionally biased region" description="Basic and acidic residues" evidence="2">
    <location>
        <begin position="12"/>
        <end position="35"/>
    </location>
</feature>
<evidence type="ECO:0000256" key="2">
    <source>
        <dbReference type="SAM" id="MobiDB-lite"/>
    </source>
</evidence>
<reference evidence="3 4" key="1">
    <citation type="journal article" date="2020" name="G3 (Bethesda)">
        <title>Draft Genome of the Common Snapping Turtle, Chelydra serpentina, a Model for Phenotypic Plasticity in Reptiles.</title>
        <authorList>
            <person name="Das D."/>
            <person name="Singh S.K."/>
            <person name="Bierstedt J."/>
            <person name="Erickson A."/>
            <person name="Galli G.L.J."/>
            <person name="Crossley D.A. 2nd"/>
            <person name="Rhen T."/>
        </authorList>
    </citation>
    <scope>NUCLEOTIDE SEQUENCE [LARGE SCALE GENOMIC DNA]</scope>
    <source>
        <strain evidence="3">KW</strain>
    </source>
</reference>
<comment type="caution">
    <text evidence="3">The sequence shown here is derived from an EMBL/GenBank/DDBJ whole genome shotgun (WGS) entry which is preliminary data.</text>
</comment>
<name>A0A8T1S5C0_CHESE</name>
<evidence type="ECO:0000256" key="1">
    <source>
        <dbReference type="SAM" id="Coils"/>
    </source>
</evidence>
<keyword evidence="4" id="KW-1185">Reference proteome</keyword>
<feature type="coiled-coil region" evidence="1">
    <location>
        <begin position="221"/>
        <end position="248"/>
    </location>
</feature>
<gene>
    <name evidence="3" type="ORF">G0U57_019310</name>
</gene>
<evidence type="ECO:0000313" key="4">
    <source>
        <dbReference type="Proteomes" id="UP000765507"/>
    </source>
</evidence>
<protein>
    <submittedName>
        <fullName evidence="3">Uncharacterized protein</fullName>
    </submittedName>
</protein>
<accession>A0A8T1S5C0</accession>
<organism evidence="3 4">
    <name type="scientific">Chelydra serpentina</name>
    <name type="common">Snapping turtle</name>
    <name type="synonym">Testudo serpentina</name>
    <dbReference type="NCBI Taxonomy" id="8475"/>
    <lineage>
        <taxon>Eukaryota</taxon>
        <taxon>Metazoa</taxon>
        <taxon>Chordata</taxon>
        <taxon>Craniata</taxon>
        <taxon>Vertebrata</taxon>
        <taxon>Euteleostomi</taxon>
        <taxon>Archelosauria</taxon>
        <taxon>Testudinata</taxon>
        <taxon>Testudines</taxon>
        <taxon>Cryptodira</taxon>
        <taxon>Durocryptodira</taxon>
        <taxon>Americhelydia</taxon>
        <taxon>Chelydroidea</taxon>
        <taxon>Chelydridae</taxon>
        <taxon>Chelydra</taxon>
    </lineage>
</organism>
<dbReference type="OrthoDB" id="10493133at2759"/>
<sequence>MESLVSLAECLPHAETDPDKHEKMQGHSKRASEKMKAAKKALEARRSALNSQIGDLLVRRKELDDEETQKKRKLSQLAIEREHREQMHTWVQEKLAMAENHLEELMTLLKKARKEAKCSKLMTNITLVLLPLYTLLVSMEFFQEALKVTDTKELFLSASVVTISCQVSMYIAQKAVRELQKTISQYKVQVSDYRREACLCDKERREIQAKIEDIQAGQGGIKKTGGELIELSAALQEEEEELKNHLQFVSRLTGKVDTLIAGPLDGEYACMILEEIYQLMRSVVEKGSRESLGFPDSETIKNLVKKLKHVVQALREDTAEP</sequence>
<dbReference type="AlphaFoldDB" id="A0A8T1S5C0"/>
<keyword evidence="1" id="KW-0175">Coiled coil</keyword>
<evidence type="ECO:0000313" key="3">
    <source>
        <dbReference type="EMBL" id="KAG6923773.1"/>
    </source>
</evidence>
<proteinExistence type="predicted"/>
<dbReference type="Proteomes" id="UP000765507">
    <property type="component" value="Unassembled WGS sequence"/>
</dbReference>
<feature type="region of interest" description="Disordered" evidence="2">
    <location>
        <begin position="11"/>
        <end position="35"/>
    </location>
</feature>